<keyword evidence="10" id="KW-1185">Reference proteome</keyword>
<feature type="transmembrane region" description="Helical" evidence="7">
    <location>
        <begin position="77"/>
        <end position="102"/>
    </location>
</feature>
<evidence type="ECO:0000256" key="6">
    <source>
        <dbReference type="ARBA" id="ARBA00023136"/>
    </source>
</evidence>
<feature type="transmembrane region" description="Helical" evidence="7">
    <location>
        <begin position="236"/>
        <end position="254"/>
    </location>
</feature>
<dbReference type="Pfam" id="PF00528">
    <property type="entry name" value="BPD_transp_1"/>
    <property type="match status" value="1"/>
</dbReference>
<dbReference type="EMBL" id="SNYJ01000001">
    <property type="protein sequence ID" value="TDQ42764.1"/>
    <property type="molecule type" value="Genomic_DNA"/>
</dbReference>
<comment type="caution">
    <text evidence="9">The sequence shown here is derived from an EMBL/GenBank/DDBJ whole genome shotgun (WGS) entry which is preliminary data.</text>
</comment>
<gene>
    <name evidence="9" type="ORF">EV213_101193</name>
</gene>
<dbReference type="InterPro" id="IPR035906">
    <property type="entry name" value="MetI-like_sf"/>
</dbReference>
<keyword evidence="5 7" id="KW-1133">Transmembrane helix</keyword>
<keyword evidence="4 7" id="KW-0812">Transmembrane</keyword>
<sequence>MSRPANQFPKRPTKIKHLFTALIILLLLWMSVVQTDASFTRLFEGFTQMYDLVWRMLPPDLDYFDNLTEPILETLRMALLGTTFGAIISVPFILLCASNVTTTSWLHQSARVVLNVLRTVPDLLLAAIFAAIVGYNALAGVLALTIFSIGIIAKLSYEATEVIDPGPLEAMKAVGANHIQWIIYSVLPQVMPKFASYVLYTFEVNVRAAAILGLVGAGGIGLVYDQTLSSLQYERTTTIILYTLLVVILIDWISTRLQERLR</sequence>
<evidence type="ECO:0000256" key="1">
    <source>
        <dbReference type="ARBA" id="ARBA00004651"/>
    </source>
</evidence>
<dbReference type="InterPro" id="IPR000515">
    <property type="entry name" value="MetI-like"/>
</dbReference>
<dbReference type="SUPFAM" id="SSF161098">
    <property type="entry name" value="MetI-like"/>
    <property type="match status" value="1"/>
</dbReference>
<protein>
    <submittedName>
        <fullName evidence="9">Phosphonate transport system permease protein</fullName>
    </submittedName>
</protein>
<dbReference type="GO" id="GO:0015416">
    <property type="term" value="F:ABC-type phosphonate transporter activity"/>
    <property type="evidence" value="ECO:0007669"/>
    <property type="project" value="InterPro"/>
</dbReference>
<evidence type="ECO:0000256" key="7">
    <source>
        <dbReference type="RuleBase" id="RU363032"/>
    </source>
</evidence>
<dbReference type="PANTHER" id="PTHR30043:SF1">
    <property type="entry name" value="ABC TRANSPORT SYSTEM PERMEASE PROTEIN P69"/>
    <property type="match status" value="1"/>
</dbReference>
<dbReference type="GO" id="GO:0005886">
    <property type="term" value="C:plasma membrane"/>
    <property type="evidence" value="ECO:0007669"/>
    <property type="project" value="UniProtKB-SubCell"/>
</dbReference>
<feature type="transmembrane region" description="Helical" evidence="7">
    <location>
        <begin position="204"/>
        <end position="224"/>
    </location>
</feature>
<comment type="similarity">
    <text evidence="7">Belongs to the binding-protein-dependent transport system permease family.</text>
</comment>
<evidence type="ECO:0000259" key="8">
    <source>
        <dbReference type="PROSITE" id="PS50928"/>
    </source>
</evidence>
<dbReference type="InterPro" id="IPR005769">
    <property type="entry name" value="PhnE/PtxC"/>
</dbReference>
<accession>A0A4R6UHX5</accession>
<reference evidence="9 10" key="1">
    <citation type="submission" date="2019-03" db="EMBL/GenBank/DDBJ databases">
        <title>Genomic Encyclopedia of Type Strains, Phase IV (KMG-IV): sequencing the most valuable type-strain genomes for metagenomic binning, comparative biology and taxonomic classification.</title>
        <authorList>
            <person name="Goeker M."/>
        </authorList>
    </citation>
    <scope>NUCLEOTIDE SEQUENCE [LARGE SCALE GENOMIC DNA]</scope>
    <source>
        <strain evidence="9 10">DSM 28697</strain>
    </source>
</reference>
<dbReference type="NCBIfam" id="TIGR01097">
    <property type="entry name" value="PhnE"/>
    <property type="match status" value="1"/>
</dbReference>
<dbReference type="RefSeq" id="WP_133578599.1">
    <property type="nucleotide sequence ID" value="NZ_SNYJ01000001.1"/>
</dbReference>
<evidence type="ECO:0000256" key="3">
    <source>
        <dbReference type="ARBA" id="ARBA00022475"/>
    </source>
</evidence>
<evidence type="ECO:0000256" key="4">
    <source>
        <dbReference type="ARBA" id="ARBA00022692"/>
    </source>
</evidence>
<feature type="domain" description="ABC transmembrane type-1" evidence="8">
    <location>
        <begin position="71"/>
        <end position="254"/>
    </location>
</feature>
<evidence type="ECO:0000256" key="5">
    <source>
        <dbReference type="ARBA" id="ARBA00022989"/>
    </source>
</evidence>
<dbReference type="OrthoDB" id="9808005at2"/>
<dbReference type="Proteomes" id="UP000295632">
    <property type="component" value="Unassembled WGS sequence"/>
</dbReference>
<keyword evidence="2 7" id="KW-0813">Transport</keyword>
<dbReference type="PANTHER" id="PTHR30043">
    <property type="entry name" value="PHOSPHONATES TRANSPORT SYSTEM PERMEASE PROTEIN"/>
    <property type="match status" value="1"/>
</dbReference>
<dbReference type="Gene3D" id="1.10.3720.10">
    <property type="entry name" value="MetI-like"/>
    <property type="match status" value="1"/>
</dbReference>
<dbReference type="CDD" id="cd06261">
    <property type="entry name" value="TM_PBP2"/>
    <property type="match status" value="1"/>
</dbReference>
<dbReference type="AlphaFoldDB" id="A0A4R6UHX5"/>
<dbReference type="PROSITE" id="PS50928">
    <property type="entry name" value="ABC_TM1"/>
    <property type="match status" value="1"/>
</dbReference>
<proteinExistence type="inferred from homology"/>
<organism evidence="9 10">
    <name type="scientific">Aureibacillus halotolerans</name>
    <dbReference type="NCBI Taxonomy" id="1508390"/>
    <lineage>
        <taxon>Bacteria</taxon>
        <taxon>Bacillati</taxon>
        <taxon>Bacillota</taxon>
        <taxon>Bacilli</taxon>
        <taxon>Bacillales</taxon>
        <taxon>Bacillaceae</taxon>
        <taxon>Aureibacillus</taxon>
    </lineage>
</organism>
<keyword evidence="6 7" id="KW-0472">Membrane</keyword>
<comment type="subcellular location">
    <subcellularLocation>
        <location evidence="1 7">Cell membrane</location>
        <topology evidence="1 7">Multi-pass membrane protein</topology>
    </subcellularLocation>
</comment>
<keyword evidence="3" id="KW-1003">Cell membrane</keyword>
<evidence type="ECO:0000256" key="2">
    <source>
        <dbReference type="ARBA" id="ARBA00022448"/>
    </source>
</evidence>
<feature type="transmembrane region" description="Helical" evidence="7">
    <location>
        <begin position="123"/>
        <end position="153"/>
    </location>
</feature>
<evidence type="ECO:0000313" key="10">
    <source>
        <dbReference type="Proteomes" id="UP000295632"/>
    </source>
</evidence>
<name>A0A4R6UHX5_9BACI</name>
<evidence type="ECO:0000313" key="9">
    <source>
        <dbReference type="EMBL" id="TDQ42764.1"/>
    </source>
</evidence>